<dbReference type="SUPFAM" id="SSF50494">
    <property type="entry name" value="Trypsin-like serine proteases"/>
    <property type="match status" value="1"/>
</dbReference>
<keyword evidence="7" id="KW-0865">Zymogen</keyword>
<dbReference type="PROSITE" id="PS50240">
    <property type="entry name" value="TRYPSIN_DOM"/>
    <property type="match status" value="1"/>
</dbReference>
<reference evidence="14" key="1">
    <citation type="submission" date="2025-08" db="UniProtKB">
        <authorList>
            <consortium name="RefSeq"/>
        </authorList>
    </citation>
    <scope>IDENTIFICATION</scope>
    <source>
        <strain evidence="14">15085-1641.00</strain>
        <tissue evidence="14">Whole body</tissue>
    </source>
</reference>
<comment type="catalytic activity">
    <reaction evidence="9">
        <text>Preferential cleavage: Arg-|-Xaa, Lys-|-Xaa.</text>
        <dbReference type="EC" id="3.4.21.4"/>
    </reaction>
</comment>
<organism evidence="13 14">
    <name type="scientific">Drosophila hydei</name>
    <name type="common">Fruit fly</name>
    <dbReference type="NCBI Taxonomy" id="7224"/>
    <lineage>
        <taxon>Eukaryota</taxon>
        <taxon>Metazoa</taxon>
        <taxon>Ecdysozoa</taxon>
        <taxon>Arthropoda</taxon>
        <taxon>Hexapoda</taxon>
        <taxon>Insecta</taxon>
        <taxon>Pterygota</taxon>
        <taxon>Neoptera</taxon>
        <taxon>Endopterygota</taxon>
        <taxon>Diptera</taxon>
        <taxon>Brachycera</taxon>
        <taxon>Muscomorpha</taxon>
        <taxon>Ephydroidea</taxon>
        <taxon>Drosophilidae</taxon>
        <taxon>Drosophila</taxon>
    </lineage>
</organism>
<dbReference type="SMART" id="SM00020">
    <property type="entry name" value="Tryp_SPc"/>
    <property type="match status" value="1"/>
</dbReference>
<evidence type="ECO:0000256" key="4">
    <source>
        <dbReference type="ARBA" id="ARBA00022729"/>
    </source>
</evidence>
<keyword evidence="8" id="KW-1015">Disulfide bond</keyword>
<evidence type="ECO:0000256" key="2">
    <source>
        <dbReference type="ARBA" id="ARBA00007664"/>
    </source>
</evidence>
<evidence type="ECO:0000256" key="8">
    <source>
        <dbReference type="ARBA" id="ARBA00023157"/>
    </source>
</evidence>
<dbReference type="PROSITE" id="PS00134">
    <property type="entry name" value="TRYPSIN_HIS"/>
    <property type="match status" value="1"/>
</dbReference>
<keyword evidence="6" id="KW-0720">Serine protease</keyword>
<dbReference type="InterPro" id="IPR001314">
    <property type="entry name" value="Peptidase_S1A"/>
</dbReference>
<keyword evidence="4 11" id="KW-0732">Signal</keyword>
<name>A0A6J1LZ92_DROHY</name>
<dbReference type="GO" id="GO:0004252">
    <property type="term" value="F:serine-type endopeptidase activity"/>
    <property type="evidence" value="ECO:0007669"/>
    <property type="project" value="UniProtKB-EC"/>
</dbReference>
<evidence type="ECO:0000256" key="3">
    <source>
        <dbReference type="ARBA" id="ARBA00022670"/>
    </source>
</evidence>
<keyword evidence="3" id="KW-0645">Protease</keyword>
<comment type="subcellular location">
    <subcellularLocation>
        <location evidence="1">Secreted</location>
        <location evidence="1">Extracellular space</location>
    </subcellularLocation>
</comment>
<dbReference type="GO" id="GO:0005576">
    <property type="term" value="C:extracellular region"/>
    <property type="evidence" value="ECO:0007669"/>
    <property type="project" value="UniProtKB-SubCell"/>
</dbReference>
<dbReference type="RefSeq" id="XP_023171152.2">
    <property type="nucleotide sequence ID" value="XM_023315384.2"/>
</dbReference>
<proteinExistence type="inferred from homology"/>
<dbReference type="GO" id="GO:0006508">
    <property type="term" value="P:proteolysis"/>
    <property type="evidence" value="ECO:0007669"/>
    <property type="project" value="UniProtKB-KW"/>
</dbReference>
<dbReference type="KEGG" id="dhe:111599679"/>
<dbReference type="InterPro" id="IPR009003">
    <property type="entry name" value="Peptidase_S1_PA"/>
</dbReference>
<comment type="similarity">
    <text evidence="2">Belongs to the peptidase S1 family.</text>
</comment>
<dbReference type="Pfam" id="PF00089">
    <property type="entry name" value="Trypsin"/>
    <property type="match status" value="1"/>
</dbReference>
<evidence type="ECO:0000256" key="5">
    <source>
        <dbReference type="ARBA" id="ARBA00022801"/>
    </source>
</evidence>
<keyword evidence="13" id="KW-1185">Reference proteome</keyword>
<evidence type="ECO:0000256" key="7">
    <source>
        <dbReference type="ARBA" id="ARBA00023145"/>
    </source>
</evidence>
<dbReference type="InterPro" id="IPR043504">
    <property type="entry name" value="Peptidase_S1_PA_chymotrypsin"/>
</dbReference>
<dbReference type="FunFam" id="2.40.10.10:FF:000073">
    <property type="entry name" value="Trypsin alpha"/>
    <property type="match status" value="1"/>
</dbReference>
<dbReference type="PANTHER" id="PTHR24276">
    <property type="entry name" value="POLYSERASE-RELATED"/>
    <property type="match status" value="1"/>
</dbReference>
<evidence type="ECO:0000256" key="10">
    <source>
        <dbReference type="ARBA" id="ARBA00038868"/>
    </source>
</evidence>
<gene>
    <name evidence="14" type="primary">LOC111599679</name>
</gene>
<evidence type="ECO:0000313" key="14">
    <source>
        <dbReference type="RefSeq" id="XP_023171152.2"/>
    </source>
</evidence>
<evidence type="ECO:0000256" key="1">
    <source>
        <dbReference type="ARBA" id="ARBA00004239"/>
    </source>
</evidence>
<dbReference type="GeneID" id="111599679"/>
<dbReference type="CDD" id="cd00190">
    <property type="entry name" value="Tryp_SPc"/>
    <property type="match status" value="1"/>
</dbReference>
<dbReference type="InterPro" id="IPR050430">
    <property type="entry name" value="Peptidase_S1"/>
</dbReference>
<evidence type="ECO:0000256" key="9">
    <source>
        <dbReference type="ARBA" id="ARBA00036320"/>
    </source>
</evidence>
<dbReference type="EC" id="3.4.21.4" evidence="10"/>
<feature type="chain" id="PRO_5026728058" description="trypsin" evidence="11">
    <location>
        <begin position="21"/>
        <end position="259"/>
    </location>
</feature>
<evidence type="ECO:0000259" key="12">
    <source>
        <dbReference type="PROSITE" id="PS50240"/>
    </source>
</evidence>
<accession>A0A6J1LZ92</accession>
<dbReference type="Gene3D" id="2.40.10.10">
    <property type="entry name" value="Trypsin-like serine proteases"/>
    <property type="match status" value="1"/>
</dbReference>
<feature type="domain" description="Peptidase S1" evidence="12">
    <location>
        <begin position="32"/>
        <end position="250"/>
    </location>
</feature>
<dbReference type="OrthoDB" id="10012881at2759"/>
<evidence type="ECO:0000256" key="6">
    <source>
        <dbReference type="ARBA" id="ARBA00022825"/>
    </source>
</evidence>
<feature type="signal peptide" evidence="11">
    <location>
        <begin position="1"/>
        <end position="20"/>
    </location>
</feature>
<dbReference type="PRINTS" id="PR00722">
    <property type="entry name" value="CHYMOTRYPSIN"/>
</dbReference>
<dbReference type="AlphaFoldDB" id="A0A6J1LZ92"/>
<protein>
    <recommendedName>
        <fullName evidence="10">trypsin</fullName>
        <ecNumber evidence="10">3.4.21.4</ecNumber>
    </recommendedName>
</protein>
<dbReference type="InterPro" id="IPR001254">
    <property type="entry name" value="Trypsin_dom"/>
</dbReference>
<evidence type="ECO:0000256" key="11">
    <source>
        <dbReference type="SAM" id="SignalP"/>
    </source>
</evidence>
<dbReference type="PANTHER" id="PTHR24276:SF91">
    <property type="entry name" value="AT26814P-RELATED"/>
    <property type="match status" value="1"/>
</dbReference>
<evidence type="ECO:0000313" key="13">
    <source>
        <dbReference type="Proteomes" id="UP000504633"/>
    </source>
</evidence>
<sequence>MAMYLALLALLLTTASLLSARELFSKRVGSRIVNGQEIDIALVPWQVALLKLDRPHCGGSIYSANIVITAAHCIDDKTVRHYSVRAGSSNAYEGGQFIAVDSIRLHEHFSRKTLENDIAVVRLAEPLELGTLVQPIRLATQSPPNEAPAHVSDLDFTGFEFPEYIMEMDLKIVGYEQCKKYYKARLLFKDMICAFEGSKGAYGRDSGGPLLSNGELDGIVSWVSDRTKPNDPGVYANVAYFHDWLLKTIESLETNLTHI</sequence>
<keyword evidence="5" id="KW-0378">Hydrolase</keyword>
<dbReference type="InterPro" id="IPR018114">
    <property type="entry name" value="TRYPSIN_HIS"/>
</dbReference>
<dbReference type="Proteomes" id="UP000504633">
    <property type="component" value="Unplaced"/>
</dbReference>